<evidence type="ECO:0000313" key="2">
    <source>
        <dbReference type="EMBL" id="MFC2971008.1"/>
    </source>
</evidence>
<keyword evidence="2" id="KW-0255">Endonuclease</keyword>
<sequence length="153" mass="17140">MRDLPPHEYERFLKDLCDSSKLQARSPFFLIGEQINGSFQLGHKTYLVEAKWVRDSIGAAELHTFYGKLDQKSAWARGLFISHGGFTQDDLQAFGRSRKVICMSGEDIYKALGQRMPIAEVIDLKVGAAAETGAAFVLLDDLFRKQSGTIRLV</sequence>
<keyword evidence="2" id="KW-0378">Hydrolase</keyword>
<name>A0ABV7APJ9_9GAMM</name>
<dbReference type="RefSeq" id="WP_377812641.1">
    <property type="nucleotide sequence ID" value="NZ_JBHRSJ010000001.1"/>
</dbReference>
<gene>
    <name evidence="2" type="ORF">ACFOJE_02100</name>
</gene>
<dbReference type="EC" id="3.1.21.-" evidence="2"/>
<keyword evidence="3" id="KW-1185">Reference proteome</keyword>
<dbReference type="InterPro" id="IPR007560">
    <property type="entry name" value="Restrct_endonuc_IV_Mrr"/>
</dbReference>
<dbReference type="SUPFAM" id="SSF52980">
    <property type="entry name" value="Restriction endonuclease-like"/>
    <property type="match status" value="1"/>
</dbReference>
<dbReference type="EMBL" id="JBHRSJ010000001">
    <property type="protein sequence ID" value="MFC2971008.1"/>
    <property type="molecule type" value="Genomic_DNA"/>
</dbReference>
<dbReference type="Proteomes" id="UP001595457">
    <property type="component" value="Unassembled WGS sequence"/>
</dbReference>
<organism evidence="2 3">
    <name type="scientific">Azotobacter bryophylli</name>
    <dbReference type="NCBI Taxonomy" id="1986537"/>
    <lineage>
        <taxon>Bacteria</taxon>
        <taxon>Pseudomonadati</taxon>
        <taxon>Pseudomonadota</taxon>
        <taxon>Gammaproteobacteria</taxon>
        <taxon>Pseudomonadales</taxon>
        <taxon>Pseudomonadaceae</taxon>
        <taxon>Azotobacter</taxon>
    </lineage>
</organism>
<dbReference type="GO" id="GO:0016787">
    <property type="term" value="F:hydrolase activity"/>
    <property type="evidence" value="ECO:0007669"/>
    <property type="project" value="UniProtKB-KW"/>
</dbReference>
<proteinExistence type="predicted"/>
<feature type="domain" description="Restriction endonuclease type IV Mrr" evidence="1">
    <location>
        <begin position="5"/>
        <end position="110"/>
    </location>
</feature>
<dbReference type="InterPro" id="IPR011335">
    <property type="entry name" value="Restrct_endonuc-II-like"/>
</dbReference>
<dbReference type="GO" id="GO:0004519">
    <property type="term" value="F:endonuclease activity"/>
    <property type="evidence" value="ECO:0007669"/>
    <property type="project" value="UniProtKB-KW"/>
</dbReference>
<comment type="caution">
    <text evidence="2">The sequence shown here is derived from an EMBL/GenBank/DDBJ whole genome shotgun (WGS) entry which is preliminary data.</text>
</comment>
<dbReference type="InterPro" id="IPR011856">
    <property type="entry name" value="tRNA_endonuc-like_dom_sf"/>
</dbReference>
<dbReference type="Gene3D" id="3.40.1350.10">
    <property type="match status" value="1"/>
</dbReference>
<dbReference type="Pfam" id="PF04471">
    <property type="entry name" value="Mrr_cat"/>
    <property type="match status" value="1"/>
</dbReference>
<accession>A0ABV7APJ9</accession>
<reference evidence="3" key="1">
    <citation type="journal article" date="2019" name="Int. J. Syst. Evol. Microbiol.">
        <title>The Global Catalogue of Microorganisms (GCM) 10K type strain sequencing project: providing services to taxonomists for standard genome sequencing and annotation.</title>
        <authorList>
            <consortium name="The Broad Institute Genomics Platform"/>
            <consortium name="The Broad Institute Genome Sequencing Center for Infectious Disease"/>
            <person name="Wu L."/>
            <person name="Ma J."/>
        </authorList>
    </citation>
    <scope>NUCLEOTIDE SEQUENCE [LARGE SCALE GENOMIC DNA]</scope>
    <source>
        <strain evidence="3">KCTC 62195</strain>
    </source>
</reference>
<keyword evidence="2" id="KW-0540">Nuclease</keyword>
<evidence type="ECO:0000313" key="3">
    <source>
        <dbReference type="Proteomes" id="UP001595457"/>
    </source>
</evidence>
<evidence type="ECO:0000259" key="1">
    <source>
        <dbReference type="Pfam" id="PF04471"/>
    </source>
</evidence>
<protein>
    <submittedName>
        <fullName evidence="2">Restriction endonuclease</fullName>
        <ecNumber evidence="2">3.1.21.-</ecNumber>
    </submittedName>
</protein>